<reference evidence="5" key="1">
    <citation type="submission" date="2021-02" db="EMBL/GenBank/DDBJ databases">
        <title>Phycicoccus sp. MQZ13P-5T, whole genome shotgun sequence.</title>
        <authorList>
            <person name="Tuo L."/>
        </authorList>
    </citation>
    <scope>NUCLEOTIDE SEQUENCE</scope>
    <source>
        <strain evidence="5">MQZ13P-5</strain>
    </source>
</reference>
<feature type="domain" description="Solute-binding protein family 3/N-terminal" evidence="3">
    <location>
        <begin position="40"/>
        <end position="260"/>
    </location>
</feature>
<dbReference type="SMART" id="SM00062">
    <property type="entry name" value="PBPb"/>
    <property type="match status" value="1"/>
</dbReference>
<proteinExistence type="predicted"/>
<feature type="signal peptide" evidence="2">
    <location>
        <begin position="1"/>
        <end position="23"/>
    </location>
</feature>
<evidence type="ECO:0000256" key="2">
    <source>
        <dbReference type="SAM" id="SignalP"/>
    </source>
</evidence>
<dbReference type="PANTHER" id="PTHR35936:SF17">
    <property type="entry name" value="ARGININE-BINDING EXTRACELLULAR PROTEIN ARTP"/>
    <property type="match status" value="1"/>
</dbReference>
<evidence type="ECO:0000256" key="1">
    <source>
        <dbReference type="ARBA" id="ARBA00022729"/>
    </source>
</evidence>
<organism evidence="5 6">
    <name type="scientific">Phycicoccus sonneratiae</name>
    <dbReference type="NCBI Taxonomy" id="2807628"/>
    <lineage>
        <taxon>Bacteria</taxon>
        <taxon>Bacillati</taxon>
        <taxon>Actinomycetota</taxon>
        <taxon>Actinomycetes</taxon>
        <taxon>Micrococcales</taxon>
        <taxon>Intrasporangiaceae</taxon>
        <taxon>Phycicoccus</taxon>
    </lineage>
</organism>
<dbReference type="SMART" id="SM00079">
    <property type="entry name" value="PBPe"/>
    <property type="match status" value="1"/>
</dbReference>
<dbReference type="EMBL" id="JAFDVD010000005">
    <property type="protein sequence ID" value="MBM6399676.1"/>
    <property type="molecule type" value="Genomic_DNA"/>
</dbReference>
<evidence type="ECO:0000313" key="6">
    <source>
        <dbReference type="Proteomes" id="UP001430172"/>
    </source>
</evidence>
<dbReference type="PROSITE" id="PS51257">
    <property type="entry name" value="PROKAR_LIPOPROTEIN"/>
    <property type="match status" value="1"/>
</dbReference>
<name>A0ABS2CII8_9MICO</name>
<dbReference type="Gene3D" id="3.40.190.10">
    <property type="entry name" value="Periplasmic binding protein-like II"/>
    <property type="match status" value="2"/>
</dbReference>
<keyword evidence="6" id="KW-1185">Reference proteome</keyword>
<dbReference type="Proteomes" id="UP001430172">
    <property type="component" value="Unassembled WGS sequence"/>
</dbReference>
<sequence length="264" mass="27903">MHTRATTSAIAASALALGLTACATETTTTDSGINVISDGKLTICTSLPYEPFEFERGNEIVGFDMDLVKKIATENDLEPAIVVTGFEGIQSGQALNSGNCDIAAAGMTITEARANAIDFTDPYFDATQALLTKDEDLDSLEKLSGKSLGVMTGTTGEKYATENAPEDVTVKAFENLGLQTSAVKSGQIDAVIQDNGPLLDYAAKNDDTFVTAEFDTGEQYGFAVKKDANPELLAAANKVIADSRSDGSYDEIYATWFGERPASS</sequence>
<accession>A0ABS2CII8</accession>
<evidence type="ECO:0000259" key="4">
    <source>
        <dbReference type="SMART" id="SM00079"/>
    </source>
</evidence>
<gene>
    <name evidence="5" type="ORF">JQN70_04680</name>
</gene>
<evidence type="ECO:0000313" key="5">
    <source>
        <dbReference type="EMBL" id="MBM6399676.1"/>
    </source>
</evidence>
<dbReference type="InterPro" id="IPR001638">
    <property type="entry name" value="Solute-binding_3/MltF_N"/>
</dbReference>
<dbReference type="PANTHER" id="PTHR35936">
    <property type="entry name" value="MEMBRANE-BOUND LYTIC MUREIN TRANSGLYCOSYLASE F"/>
    <property type="match status" value="1"/>
</dbReference>
<feature type="chain" id="PRO_5045523808" evidence="2">
    <location>
        <begin position="24"/>
        <end position="264"/>
    </location>
</feature>
<dbReference type="Pfam" id="PF00497">
    <property type="entry name" value="SBP_bac_3"/>
    <property type="match status" value="1"/>
</dbReference>
<dbReference type="RefSeq" id="WP_204130152.1">
    <property type="nucleotide sequence ID" value="NZ_JAFDVD010000005.1"/>
</dbReference>
<comment type="caution">
    <text evidence="5">The sequence shown here is derived from an EMBL/GenBank/DDBJ whole genome shotgun (WGS) entry which is preliminary data.</text>
</comment>
<keyword evidence="1 2" id="KW-0732">Signal</keyword>
<dbReference type="SUPFAM" id="SSF53850">
    <property type="entry name" value="Periplasmic binding protein-like II"/>
    <property type="match status" value="1"/>
</dbReference>
<evidence type="ECO:0000259" key="3">
    <source>
        <dbReference type="SMART" id="SM00062"/>
    </source>
</evidence>
<dbReference type="InterPro" id="IPR001320">
    <property type="entry name" value="Iontro_rcpt_C"/>
</dbReference>
<feature type="domain" description="Ionotropic glutamate receptor C-terminal" evidence="4">
    <location>
        <begin position="40"/>
        <end position="259"/>
    </location>
</feature>
<protein>
    <submittedName>
        <fullName evidence="5">Transporter substrate-binding domain-containing protein</fullName>
    </submittedName>
</protein>